<keyword evidence="8" id="KW-1185">Reference proteome</keyword>
<feature type="compositionally biased region" description="Low complexity" evidence="7">
    <location>
        <begin position="537"/>
        <end position="550"/>
    </location>
</feature>
<evidence type="ECO:0000313" key="8">
    <source>
        <dbReference type="Proteomes" id="UP000694865"/>
    </source>
</evidence>
<feature type="region of interest" description="Disordered" evidence="7">
    <location>
        <begin position="506"/>
        <end position="588"/>
    </location>
</feature>
<feature type="compositionally biased region" description="Basic and acidic residues" evidence="7">
    <location>
        <begin position="276"/>
        <end position="291"/>
    </location>
</feature>
<sequence>MAKGNSVATPRETTQTFYQKQRQRVFRRTNEQNNKIGKGSTSVTDHTMIHFNNSAVMNGDAISDQNTLPSIEIESRIPRFPVTSDRQTMNDSTLQDYRKKSEVKTSRKTITLKQNNNEMKPADTRQSVFPHNSPKITKIKNNAQSGEGANNNKQSVKKTNTARSSRQREVKVSKFAITLKTNAAKKETFPEENNTETTNWGDLQEPDFSPLTLPTEIPTLEFTSKTEKVPHKKADMEPIGRPHQREQLPPKGSTSDRSKERSTSRRKKSQRSSQSSRHDRGSTSGYQEEKQSPYVHGNDTRKHAHHERRSSKNYHENRSYSEEHDTSRKSSGYHGNSKYKYPQPNERTRSSSAGHRDNYTPHHERRQSPSGRQDGHHRQSGRTSPAYWHATGDSCYRGTSGGSRDSSPSSWKAPSRSSSAQRHSSRRYQPINDGPHDGIYSRRNTGKWVESTLIDSDSRQHNRRWDENGPCLFAGQWDDIYSRPPRQINSKRENWSDSGIYYRNTRSMERIPGGPRSRTPSVTSEDFNYGALRGGDLSSSQSSLSSLSMSTGTKKRRQKKRNRSNRNRSGSRERGYNYQSDNTWDDSLSESSYCGSGRSLASIGSDTTVEDDVFANISMLTIPEFSVVSSQFGNANVVGHPLQYKWKFWYDSRENKTSRTRTDYMNYGSNLIELGVVETIEGFWRIFNFLAPTSDLDSNANYHFFKLGIMPMWEDISNKAGGKWVLTIKNEPELLHRTWLELLLALVGEQIDFSWEVSGAVVSRRRRGDRIALWTKNRQNFQANIAICKGIITAWAYAKNVPPNGMLTYLKNFNSKREKISLEYLHHVDSLKSGNSYANTAHMTLENVIEDLIKEFR</sequence>
<keyword evidence="2 6" id="KW-0396">Initiation factor</keyword>
<evidence type="ECO:0000256" key="5">
    <source>
        <dbReference type="ARBA" id="ARBA00022917"/>
    </source>
</evidence>
<dbReference type="SUPFAM" id="SSF55418">
    <property type="entry name" value="eIF4e-like"/>
    <property type="match status" value="1"/>
</dbReference>
<feature type="compositionally biased region" description="Basic residues" evidence="7">
    <location>
        <begin position="553"/>
        <end position="566"/>
    </location>
</feature>
<dbReference type="PANTHER" id="PTHR11960">
    <property type="entry name" value="EUKARYOTIC TRANSLATION INITIATION FACTOR 4E RELATED"/>
    <property type="match status" value="1"/>
</dbReference>
<dbReference type="GeneID" id="102801302"/>
<evidence type="ECO:0000256" key="6">
    <source>
        <dbReference type="RuleBase" id="RU004374"/>
    </source>
</evidence>
<keyword evidence="3" id="KW-0810">Translation regulation</keyword>
<comment type="similarity">
    <text evidence="1 6">Belongs to the eukaryotic initiation factor 4E family.</text>
</comment>
<dbReference type="Proteomes" id="UP000694865">
    <property type="component" value="Unplaced"/>
</dbReference>
<organism evidence="8 9">
    <name type="scientific">Saccoglossus kowalevskii</name>
    <name type="common">Acorn worm</name>
    <dbReference type="NCBI Taxonomy" id="10224"/>
    <lineage>
        <taxon>Eukaryota</taxon>
        <taxon>Metazoa</taxon>
        <taxon>Hemichordata</taxon>
        <taxon>Enteropneusta</taxon>
        <taxon>Harrimaniidae</taxon>
        <taxon>Saccoglossus</taxon>
    </lineage>
</organism>
<dbReference type="Gene3D" id="3.30.760.10">
    <property type="entry name" value="RNA Cap, Translation Initiation Factor Eif4e"/>
    <property type="match status" value="1"/>
</dbReference>
<evidence type="ECO:0000256" key="7">
    <source>
        <dbReference type="SAM" id="MobiDB-lite"/>
    </source>
</evidence>
<feature type="compositionally biased region" description="Basic residues" evidence="7">
    <location>
        <begin position="302"/>
        <end position="312"/>
    </location>
</feature>
<keyword evidence="4 6" id="KW-0694">RNA-binding</keyword>
<evidence type="ECO:0000256" key="3">
    <source>
        <dbReference type="ARBA" id="ARBA00022845"/>
    </source>
</evidence>
<name>A0ABM0MQS9_SACKO</name>
<dbReference type="Pfam" id="PF01652">
    <property type="entry name" value="IF4E"/>
    <property type="match status" value="1"/>
</dbReference>
<protein>
    <submittedName>
        <fullName evidence="9">Transcription initiation factor TFIID subunit 1-like</fullName>
    </submittedName>
</protein>
<dbReference type="RefSeq" id="XP_006822370.1">
    <property type="nucleotide sequence ID" value="XM_006822307.1"/>
</dbReference>
<dbReference type="InterPro" id="IPR001040">
    <property type="entry name" value="TIF_eIF_4E"/>
</dbReference>
<accession>A0ABM0MQS9</accession>
<feature type="region of interest" description="Disordered" evidence="7">
    <location>
        <begin position="184"/>
        <end position="444"/>
    </location>
</feature>
<feature type="region of interest" description="Disordered" evidence="7">
    <location>
        <begin position="121"/>
        <end position="170"/>
    </location>
</feature>
<feature type="compositionally biased region" description="Polar residues" evidence="7">
    <location>
        <begin position="139"/>
        <end position="164"/>
    </location>
</feature>
<evidence type="ECO:0000256" key="4">
    <source>
        <dbReference type="ARBA" id="ARBA00022884"/>
    </source>
</evidence>
<feature type="compositionally biased region" description="Basic and acidic residues" evidence="7">
    <location>
        <begin position="346"/>
        <end position="362"/>
    </location>
</feature>
<keyword evidence="5 6" id="KW-0648">Protein biosynthesis</keyword>
<reference evidence="9" key="1">
    <citation type="submission" date="2025-08" db="UniProtKB">
        <authorList>
            <consortium name="RefSeq"/>
        </authorList>
    </citation>
    <scope>IDENTIFICATION</scope>
    <source>
        <tissue evidence="9">Testes</tissue>
    </source>
</reference>
<feature type="region of interest" description="Disordered" evidence="7">
    <location>
        <begin position="1"/>
        <end position="23"/>
    </location>
</feature>
<feature type="compositionally biased region" description="Basic and acidic residues" evidence="7">
    <location>
        <begin position="313"/>
        <end position="328"/>
    </location>
</feature>
<feature type="compositionally biased region" description="Low complexity" evidence="7">
    <location>
        <begin position="402"/>
        <end position="422"/>
    </location>
</feature>
<dbReference type="PANTHER" id="PTHR11960:SF8">
    <property type="entry name" value="EUKARYOTIC TRANSLATION INITIATION FACTOR 4E1-RELATED"/>
    <property type="match status" value="1"/>
</dbReference>
<proteinExistence type="inferred from homology"/>
<evidence type="ECO:0000256" key="2">
    <source>
        <dbReference type="ARBA" id="ARBA00022540"/>
    </source>
</evidence>
<evidence type="ECO:0000313" key="9">
    <source>
        <dbReference type="RefSeq" id="XP_006822370.1"/>
    </source>
</evidence>
<feature type="compositionally biased region" description="Basic and acidic residues" evidence="7">
    <location>
        <begin position="224"/>
        <end position="263"/>
    </location>
</feature>
<feature type="compositionally biased region" description="Polar residues" evidence="7">
    <location>
        <begin position="1"/>
        <end position="20"/>
    </location>
</feature>
<gene>
    <name evidence="9" type="primary">LOC102801302</name>
</gene>
<evidence type="ECO:0000256" key="1">
    <source>
        <dbReference type="ARBA" id="ARBA00009860"/>
    </source>
</evidence>
<dbReference type="InterPro" id="IPR023398">
    <property type="entry name" value="TIF_eIF4e-like"/>
</dbReference>
<feature type="compositionally biased region" description="Polar residues" evidence="7">
    <location>
        <begin position="121"/>
        <end position="130"/>
    </location>
</feature>